<dbReference type="Proteomes" id="UP000516424">
    <property type="component" value="Chromosome"/>
</dbReference>
<reference evidence="2 3" key="1">
    <citation type="journal article" date="2011" name="Microbiology">
        <title>Transcriptome response to different carbon sources in Acetobacter aceti.</title>
        <authorList>
            <person name="Sakurai K."/>
            <person name="Arai H."/>
            <person name="Ishii M."/>
            <person name="Igarashi Y."/>
        </authorList>
    </citation>
    <scope>NUCLEOTIDE SEQUENCE [LARGE SCALE GENOMIC DNA]</scope>
    <source>
        <strain evidence="2 3">NBRC 14818</strain>
    </source>
</reference>
<sequence>MNRDTPLPRGVLVVRPEPGLTETREILEQLGWHCWGMESLVIAPRTLPAQRGIAGVLITSSQSIPALSSAVPHDIPVYAVGDATAERVKKQGFQTVLSASGNAAKLAELVTERLSPASGPLLLLSGEHQGVELAGTLRTSGFRIRRRVAYTTAPATTLPPDALSALRDGQIETVMVFSAASARAFCAALAQTGCAAGSLRAIAISQNTMKELRKAGIQTVLTAQSPDMAAMLDRLGPALSPSSH</sequence>
<evidence type="ECO:0000313" key="2">
    <source>
        <dbReference type="EMBL" id="BCK77422.1"/>
    </source>
</evidence>
<dbReference type="GO" id="GO:0004852">
    <property type="term" value="F:uroporphyrinogen-III synthase activity"/>
    <property type="evidence" value="ECO:0007669"/>
    <property type="project" value="InterPro"/>
</dbReference>
<feature type="domain" description="Tetrapyrrole biosynthesis uroporphyrinogen III synthase" evidence="1">
    <location>
        <begin position="24"/>
        <end position="232"/>
    </location>
</feature>
<dbReference type="GO" id="GO:0005829">
    <property type="term" value="C:cytosol"/>
    <property type="evidence" value="ECO:0007669"/>
    <property type="project" value="TreeGrafter"/>
</dbReference>
<keyword evidence="3" id="KW-1185">Reference proteome</keyword>
<dbReference type="EMBL" id="AP023410">
    <property type="protein sequence ID" value="BCK77422.1"/>
    <property type="molecule type" value="Genomic_DNA"/>
</dbReference>
<dbReference type="InterPro" id="IPR036108">
    <property type="entry name" value="4pyrrol_syn_uPrphyn_synt_sf"/>
</dbReference>
<dbReference type="SUPFAM" id="SSF69618">
    <property type="entry name" value="HemD-like"/>
    <property type="match status" value="1"/>
</dbReference>
<evidence type="ECO:0000313" key="3">
    <source>
        <dbReference type="Proteomes" id="UP000516424"/>
    </source>
</evidence>
<evidence type="ECO:0000259" key="1">
    <source>
        <dbReference type="Pfam" id="PF02602"/>
    </source>
</evidence>
<accession>A0AB33IHM4</accession>
<dbReference type="PANTHER" id="PTHR12390:SF0">
    <property type="entry name" value="UROPORPHYRINOGEN-III SYNTHASE"/>
    <property type="match status" value="1"/>
</dbReference>
<dbReference type="PANTHER" id="PTHR12390">
    <property type="entry name" value="UROPORPHYRINOGEN III SYNTHASE"/>
    <property type="match status" value="1"/>
</dbReference>
<dbReference type="Pfam" id="PF02602">
    <property type="entry name" value="HEM4"/>
    <property type="match status" value="1"/>
</dbReference>
<dbReference type="AlphaFoldDB" id="A0AB33IHM4"/>
<dbReference type="GO" id="GO:0006780">
    <property type="term" value="P:uroporphyrinogen III biosynthetic process"/>
    <property type="evidence" value="ECO:0007669"/>
    <property type="project" value="InterPro"/>
</dbReference>
<dbReference type="InterPro" id="IPR039793">
    <property type="entry name" value="UROS/Hem4"/>
</dbReference>
<gene>
    <name evidence="2" type="ORF">EMQ_3028</name>
</gene>
<dbReference type="InterPro" id="IPR003754">
    <property type="entry name" value="4pyrrol_synth_uPrphyn_synth"/>
</dbReference>
<dbReference type="Gene3D" id="3.40.50.10090">
    <property type="match status" value="2"/>
</dbReference>
<name>A0AB33IHM4_ACEAC</name>
<proteinExistence type="predicted"/>
<dbReference type="CDD" id="cd06578">
    <property type="entry name" value="HemD"/>
    <property type="match status" value="1"/>
</dbReference>
<protein>
    <recommendedName>
        <fullName evidence="1">Tetrapyrrole biosynthesis uroporphyrinogen III synthase domain-containing protein</fullName>
    </recommendedName>
</protein>
<dbReference type="RefSeq" id="WP_010667779.1">
    <property type="nucleotide sequence ID" value="NZ_SLZP01000011.1"/>
</dbReference>
<organism evidence="2 3">
    <name type="scientific">Acetobacter aceti NBRC 14818</name>
    <dbReference type="NCBI Taxonomy" id="887700"/>
    <lineage>
        <taxon>Bacteria</taxon>
        <taxon>Pseudomonadati</taxon>
        <taxon>Pseudomonadota</taxon>
        <taxon>Alphaproteobacteria</taxon>
        <taxon>Acetobacterales</taxon>
        <taxon>Acetobacteraceae</taxon>
        <taxon>Acetobacter</taxon>
        <taxon>Acetobacter subgen. Acetobacter</taxon>
    </lineage>
</organism>